<dbReference type="Proteomes" id="UP000834106">
    <property type="component" value="Chromosome 1"/>
</dbReference>
<proteinExistence type="predicted"/>
<name>A0AAD1YL74_9LAMI</name>
<dbReference type="AlphaFoldDB" id="A0AAD1YL74"/>
<dbReference type="EMBL" id="OU503036">
    <property type="protein sequence ID" value="CAI9753023.1"/>
    <property type="molecule type" value="Genomic_DNA"/>
</dbReference>
<accession>A0AAD1YL74</accession>
<gene>
    <name evidence="1" type="ORF">FPE_LOCUS454</name>
</gene>
<protein>
    <submittedName>
        <fullName evidence="1">Uncharacterized protein</fullName>
    </submittedName>
</protein>
<reference evidence="1" key="1">
    <citation type="submission" date="2023-05" db="EMBL/GenBank/DDBJ databases">
        <authorList>
            <person name="Huff M."/>
        </authorList>
    </citation>
    <scope>NUCLEOTIDE SEQUENCE</scope>
</reference>
<evidence type="ECO:0000313" key="1">
    <source>
        <dbReference type="EMBL" id="CAI9753023.1"/>
    </source>
</evidence>
<keyword evidence="2" id="KW-1185">Reference proteome</keyword>
<sequence>MANPAEVSAIGQIRMHLLGEFYPTELSFTTEVERTSSVNSSFSSSHSEYSVSISDYFMDLEQNEFDFSDFSSPESVDLGQNQLNRPIIDLTTPKVQTLTERKPSLKIELTVVKKVNMNDFFESTQLNSVAKLQANSIVEEKNHYRGVSQGRWGLRVWLGTFDTAIEAAKLMTERHSR</sequence>
<evidence type="ECO:0000313" key="2">
    <source>
        <dbReference type="Proteomes" id="UP000834106"/>
    </source>
</evidence>
<organism evidence="1 2">
    <name type="scientific">Fraxinus pennsylvanica</name>
    <dbReference type="NCBI Taxonomy" id="56036"/>
    <lineage>
        <taxon>Eukaryota</taxon>
        <taxon>Viridiplantae</taxon>
        <taxon>Streptophyta</taxon>
        <taxon>Embryophyta</taxon>
        <taxon>Tracheophyta</taxon>
        <taxon>Spermatophyta</taxon>
        <taxon>Magnoliopsida</taxon>
        <taxon>eudicotyledons</taxon>
        <taxon>Gunneridae</taxon>
        <taxon>Pentapetalae</taxon>
        <taxon>asterids</taxon>
        <taxon>lamiids</taxon>
        <taxon>Lamiales</taxon>
        <taxon>Oleaceae</taxon>
        <taxon>Oleeae</taxon>
        <taxon>Fraxinus</taxon>
    </lineage>
</organism>